<dbReference type="OrthoDB" id="10586886at2759"/>
<evidence type="ECO:0000256" key="1">
    <source>
        <dbReference type="SAM" id="Coils"/>
    </source>
</evidence>
<proteinExistence type="predicted"/>
<feature type="coiled-coil region" evidence="1">
    <location>
        <begin position="55"/>
        <end position="139"/>
    </location>
</feature>
<dbReference type="EMBL" id="KZ303500">
    <property type="protein sequence ID" value="PIA16314.1"/>
    <property type="molecule type" value="Genomic_DNA"/>
</dbReference>
<keyword evidence="1" id="KW-0175">Coiled coil</keyword>
<sequence length="203" mass="22892">MSLYSNPARSCTQFGKMKTVVVNWFSLDALKTTRVHKAVQFAVPDSERSTHTTELADARKTAAEEKDQCEALKTELVNARKAAAGEKDQCEALKIEINQLCSESRDSLKTELAAARKTVSELEKQREALENKIEDALEAAVGPKQQWDDCCKAMQCEHLVGIEHLRANTRPKLLFDEVSLLDTPKFYALKYETARFVGQHFAW</sequence>
<name>A0A2G5BBB9_COERN</name>
<protein>
    <submittedName>
        <fullName evidence="2">Uncharacterized protein</fullName>
    </submittedName>
</protein>
<dbReference type="AlphaFoldDB" id="A0A2G5BBB9"/>
<gene>
    <name evidence="2" type="ORF">COEREDRAFT_15438</name>
</gene>
<accession>A0A2G5BBB9</accession>
<reference evidence="2 3" key="1">
    <citation type="journal article" date="2015" name="Genome Biol. Evol.">
        <title>Phylogenomic analyses indicate that early fungi evolved digesting cell walls of algal ancestors of land plants.</title>
        <authorList>
            <person name="Chang Y."/>
            <person name="Wang S."/>
            <person name="Sekimoto S."/>
            <person name="Aerts A.L."/>
            <person name="Choi C."/>
            <person name="Clum A."/>
            <person name="LaButti K.M."/>
            <person name="Lindquist E.A."/>
            <person name="Yee Ngan C."/>
            <person name="Ohm R.A."/>
            <person name="Salamov A.A."/>
            <person name="Grigoriev I.V."/>
            <person name="Spatafora J.W."/>
            <person name="Berbee M.L."/>
        </authorList>
    </citation>
    <scope>NUCLEOTIDE SEQUENCE [LARGE SCALE GENOMIC DNA]</scope>
    <source>
        <strain evidence="2 3">NRRL 1564</strain>
    </source>
</reference>
<organism evidence="2 3">
    <name type="scientific">Coemansia reversa (strain ATCC 12441 / NRRL 1564)</name>
    <dbReference type="NCBI Taxonomy" id="763665"/>
    <lineage>
        <taxon>Eukaryota</taxon>
        <taxon>Fungi</taxon>
        <taxon>Fungi incertae sedis</taxon>
        <taxon>Zoopagomycota</taxon>
        <taxon>Kickxellomycotina</taxon>
        <taxon>Kickxellomycetes</taxon>
        <taxon>Kickxellales</taxon>
        <taxon>Kickxellaceae</taxon>
        <taxon>Coemansia</taxon>
    </lineage>
</organism>
<dbReference type="Proteomes" id="UP000242474">
    <property type="component" value="Unassembled WGS sequence"/>
</dbReference>
<dbReference type="Gene3D" id="1.10.287.1490">
    <property type="match status" value="1"/>
</dbReference>
<evidence type="ECO:0000313" key="2">
    <source>
        <dbReference type="EMBL" id="PIA16314.1"/>
    </source>
</evidence>
<keyword evidence="3" id="KW-1185">Reference proteome</keyword>
<evidence type="ECO:0000313" key="3">
    <source>
        <dbReference type="Proteomes" id="UP000242474"/>
    </source>
</evidence>